<evidence type="ECO:0000313" key="3">
    <source>
        <dbReference type="Proteomes" id="UP001295444"/>
    </source>
</evidence>
<organism evidence="2 3">
    <name type="scientific">Pelobates cultripes</name>
    <name type="common">Western spadefoot toad</name>
    <dbReference type="NCBI Taxonomy" id="61616"/>
    <lineage>
        <taxon>Eukaryota</taxon>
        <taxon>Metazoa</taxon>
        <taxon>Chordata</taxon>
        <taxon>Craniata</taxon>
        <taxon>Vertebrata</taxon>
        <taxon>Euteleostomi</taxon>
        <taxon>Amphibia</taxon>
        <taxon>Batrachia</taxon>
        <taxon>Anura</taxon>
        <taxon>Pelobatoidea</taxon>
        <taxon>Pelobatidae</taxon>
        <taxon>Pelobates</taxon>
    </lineage>
</organism>
<name>A0AAD1TCE1_PELCU</name>
<sequence length="153" mass="17570">MDQQKPASTTKRKTHNRGYNLPVKRARPPHRELLSPALQDHRGRDIDHHIRAPPRSCRASADGNYIWAAEQTQRLHPLSKALTIYSLMVTLHHTHLQLDGRVLSPLLAPTPTRPQTRDDYTYHPGDQWGTLAPLPLLHHDKQLNYLYHPDTLA</sequence>
<dbReference type="EMBL" id="OW240923">
    <property type="protein sequence ID" value="CAH2324047.1"/>
    <property type="molecule type" value="Genomic_DNA"/>
</dbReference>
<dbReference type="AlphaFoldDB" id="A0AAD1TCE1"/>
<evidence type="ECO:0000256" key="1">
    <source>
        <dbReference type="SAM" id="MobiDB-lite"/>
    </source>
</evidence>
<proteinExistence type="predicted"/>
<accession>A0AAD1TCE1</accession>
<gene>
    <name evidence="2" type="ORF">PECUL_23A019182</name>
</gene>
<protein>
    <submittedName>
        <fullName evidence="2">Uncharacterized protein</fullName>
    </submittedName>
</protein>
<dbReference type="Proteomes" id="UP001295444">
    <property type="component" value="Chromosome 12"/>
</dbReference>
<keyword evidence="3" id="KW-1185">Reference proteome</keyword>
<reference evidence="2" key="1">
    <citation type="submission" date="2022-03" db="EMBL/GenBank/DDBJ databases">
        <authorList>
            <person name="Alioto T."/>
            <person name="Alioto T."/>
            <person name="Gomez Garrido J."/>
        </authorList>
    </citation>
    <scope>NUCLEOTIDE SEQUENCE</scope>
</reference>
<feature type="region of interest" description="Disordered" evidence="1">
    <location>
        <begin position="1"/>
        <end position="28"/>
    </location>
</feature>
<evidence type="ECO:0000313" key="2">
    <source>
        <dbReference type="EMBL" id="CAH2324047.1"/>
    </source>
</evidence>